<reference evidence="3" key="4">
    <citation type="submission" date="2020-09" db="EMBL/GenBank/DDBJ databases">
        <authorList>
            <person name="Sun Q."/>
            <person name="Ohkuma M."/>
        </authorList>
    </citation>
    <scope>NUCLEOTIDE SEQUENCE</scope>
    <source>
        <strain evidence="3">JCM 31740</strain>
    </source>
</reference>
<feature type="transmembrane region" description="Helical" evidence="1">
    <location>
        <begin position="63"/>
        <end position="87"/>
    </location>
</feature>
<dbReference type="RefSeq" id="WP_126451016.1">
    <property type="nucleotide sequence ID" value="NZ_AP018553.1"/>
</dbReference>
<evidence type="ECO:0000313" key="3">
    <source>
        <dbReference type="EMBL" id="GGT98012.1"/>
    </source>
</evidence>
<dbReference type="KEGG" id="sacd:HS1genome_2131"/>
<organism evidence="2 4">
    <name type="scientific">Sulfodiicoccus acidiphilus</name>
    <dbReference type="NCBI Taxonomy" id="1670455"/>
    <lineage>
        <taxon>Archaea</taxon>
        <taxon>Thermoproteota</taxon>
        <taxon>Thermoprotei</taxon>
        <taxon>Sulfolobales</taxon>
        <taxon>Sulfolobaceae</taxon>
        <taxon>Sulfodiicoccus</taxon>
    </lineage>
</organism>
<keyword evidence="4" id="KW-1185">Reference proteome</keyword>
<gene>
    <name evidence="3" type="ORF">GCM10007116_14480</name>
    <name evidence="2" type="ORF">HS1genome_2131</name>
</gene>
<keyword evidence="1" id="KW-0812">Transmembrane</keyword>
<reference evidence="4" key="2">
    <citation type="submission" date="2018-04" db="EMBL/GenBank/DDBJ databases">
        <title>Complete genome sequence of Sulfodiicoccus acidiphilus strain HS-1.</title>
        <authorList>
            <person name="Sakai H.D."/>
            <person name="Kurosawa N."/>
        </authorList>
    </citation>
    <scope>NUCLEOTIDE SEQUENCE [LARGE SCALE GENOMIC DNA]</scope>
    <source>
        <strain evidence="4">HS-1</strain>
    </source>
</reference>
<protein>
    <submittedName>
        <fullName evidence="2">Uncharacterized protein</fullName>
    </submittedName>
</protein>
<dbReference type="Proteomes" id="UP000276741">
    <property type="component" value="Chromosome"/>
</dbReference>
<dbReference type="Proteomes" id="UP000616143">
    <property type="component" value="Unassembled WGS sequence"/>
</dbReference>
<keyword evidence="1" id="KW-0472">Membrane</keyword>
<dbReference type="AlphaFoldDB" id="A0A348B6E0"/>
<feature type="transmembrane region" description="Helical" evidence="1">
    <location>
        <begin position="12"/>
        <end position="43"/>
    </location>
</feature>
<evidence type="ECO:0000313" key="2">
    <source>
        <dbReference type="EMBL" id="BBD73742.1"/>
    </source>
</evidence>
<name>A0A348B6E0_9CREN</name>
<accession>A0A348B6E0</accession>
<proteinExistence type="predicted"/>
<reference evidence="2" key="3">
    <citation type="journal article" date="2019" name="BMC Res. Notes">
        <title>Complete genome sequence of the Sulfodiicoccus acidiphilus strain HS-1T, the first crenarchaeon that lacks polB3, isolated from an acidic hot spring in Ohwaku-dani, Hakone, Japan.</title>
        <authorList>
            <person name="Sakai H.D."/>
            <person name="Kurosawa N."/>
        </authorList>
    </citation>
    <scope>NUCLEOTIDE SEQUENCE</scope>
    <source>
        <strain evidence="2">HS-1</strain>
    </source>
</reference>
<dbReference type="GeneID" id="38667591"/>
<dbReference type="EMBL" id="BMQS01000012">
    <property type="protein sequence ID" value="GGT98012.1"/>
    <property type="molecule type" value="Genomic_DNA"/>
</dbReference>
<dbReference type="EMBL" id="AP018553">
    <property type="protein sequence ID" value="BBD73742.1"/>
    <property type="molecule type" value="Genomic_DNA"/>
</dbReference>
<reference evidence="3" key="1">
    <citation type="journal article" date="2014" name="Int. J. Syst. Evol. Microbiol.">
        <title>Complete genome sequence of Corynebacterium casei LMG S-19264T (=DSM 44701T), isolated from a smear-ripened cheese.</title>
        <authorList>
            <consortium name="US DOE Joint Genome Institute (JGI-PGF)"/>
            <person name="Walter F."/>
            <person name="Albersmeier A."/>
            <person name="Kalinowski J."/>
            <person name="Ruckert C."/>
        </authorList>
    </citation>
    <scope>NUCLEOTIDE SEQUENCE</scope>
    <source>
        <strain evidence="3">JCM 31740</strain>
    </source>
</reference>
<evidence type="ECO:0000256" key="1">
    <source>
        <dbReference type="SAM" id="Phobius"/>
    </source>
</evidence>
<keyword evidence="1" id="KW-1133">Transmembrane helix</keyword>
<evidence type="ECO:0000313" key="4">
    <source>
        <dbReference type="Proteomes" id="UP000276741"/>
    </source>
</evidence>
<sequence length="101" mass="11337">MRDFLLRSNKFLTTVLSLVVSLVARLSYRSTALAILLFLIMMYPLMLSEYMSDLQLLAMMFQSIGLLALGAGILLIALLIAGLTWLGGKFKGSRWRRLRAP</sequence>